<dbReference type="SUPFAM" id="SSF51338">
    <property type="entry name" value="Composite domain of metallo-dependent hydrolases"/>
    <property type="match status" value="2"/>
</dbReference>
<evidence type="ECO:0000313" key="4">
    <source>
        <dbReference type="Proteomes" id="UP000266744"/>
    </source>
</evidence>
<evidence type="ECO:0000313" key="3">
    <source>
        <dbReference type="EMBL" id="ANI30274.1"/>
    </source>
</evidence>
<organism evidence="3 4">
    <name type="scientific">Yersinia entomophaga</name>
    <dbReference type="NCBI Taxonomy" id="935293"/>
    <lineage>
        <taxon>Bacteria</taxon>
        <taxon>Pseudomonadati</taxon>
        <taxon>Pseudomonadota</taxon>
        <taxon>Gammaproteobacteria</taxon>
        <taxon>Enterobacterales</taxon>
        <taxon>Yersiniaceae</taxon>
        <taxon>Yersinia</taxon>
    </lineage>
</organism>
<dbReference type="SUPFAM" id="SSF51556">
    <property type="entry name" value="Metallo-dependent hydrolases"/>
    <property type="match status" value="1"/>
</dbReference>
<dbReference type="NCBIfam" id="NF006689">
    <property type="entry name" value="PRK09237.1"/>
    <property type="match status" value="1"/>
</dbReference>
<dbReference type="Pfam" id="PF01979">
    <property type="entry name" value="Amidohydro_1"/>
    <property type="match status" value="1"/>
</dbReference>
<proteinExistence type="predicted"/>
<reference evidence="4" key="1">
    <citation type="journal article" date="2016" name="Toxins">
        <title>The Draft Genome Sequence of the Yersinia entomophaga Entomopathogenic Type Strain MH96T.</title>
        <authorList>
            <person name="Hurst M.R."/>
            <person name="Beattie A."/>
            <person name="Altermann E."/>
            <person name="Moraga R.M."/>
            <person name="Harper L.A."/>
            <person name="Calder J."/>
            <person name="Laugraud A."/>
        </authorList>
    </citation>
    <scope>NUCLEOTIDE SEQUENCE [LARGE SCALE GENOMIC DNA]</scope>
    <source>
        <strain evidence="4">MH96</strain>
    </source>
</reference>
<dbReference type="InterPro" id="IPR020043">
    <property type="entry name" value="Deacetylase_Atu3266-like"/>
</dbReference>
<evidence type="ECO:0000259" key="2">
    <source>
        <dbReference type="Pfam" id="PF01979"/>
    </source>
</evidence>
<name>A0ABN4PTS1_YERET</name>
<dbReference type="RefSeq" id="WP_064515390.1">
    <property type="nucleotide sequence ID" value="NZ_CP010029.1"/>
</dbReference>
<gene>
    <name evidence="3" type="ORF">PL78_10610</name>
</gene>
<dbReference type="NCBIfam" id="TIGR03583">
    <property type="entry name" value="EF_0837"/>
    <property type="match status" value="1"/>
</dbReference>
<keyword evidence="4" id="KW-1185">Reference proteome</keyword>
<dbReference type="InterPro" id="IPR006680">
    <property type="entry name" value="Amidohydro-rel"/>
</dbReference>
<keyword evidence="3" id="KW-0378">Hydrolase</keyword>
<dbReference type="EMBL" id="CP010029">
    <property type="protein sequence ID" value="ANI30274.1"/>
    <property type="molecule type" value="Genomic_DNA"/>
</dbReference>
<dbReference type="InterPro" id="IPR047601">
    <property type="entry name" value="EF_0837-like"/>
</dbReference>
<dbReference type="PIRSF" id="PIRSF039004">
    <property type="entry name" value="ADE_EF_0837"/>
    <property type="match status" value="1"/>
</dbReference>
<dbReference type="GO" id="GO:0004151">
    <property type="term" value="F:dihydroorotase activity"/>
    <property type="evidence" value="ECO:0007669"/>
    <property type="project" value="UniProtKB-EC"/>
</dbReference>
<dbReference type="PANTHER" id="PTHR42717">
    <property type="entry name" value="DIHYDROOROTASE-RELATED"/>
    <property type="match status" value="1"/>
</dbReference>
<keyword evidence="1" id="KW-0963">Cytoplasm</keyword>
<dbReference type="PANTHER" id="PTHR42717:SF1">
    <property type="entry name" value="IMIDAZOLONEPROPIONASE AND RELATED AMIDOHYDROLASES"/>
    <property type="match status" value="1"/>
</dbReference>
<dbReference type="Gene3D" id="2.30.40.10">
    <property type="entry name" value="Urease, subunit C, domain 1"/>
    <property type="match status" value="1"/>
</dbReference>
<dbReference type="InterPro" id="IPR032466">
    <property type="entry name" value="Metal_Hydrolase"/>
</dbReference>
<protein>
    <submittedName>
        <fullName evidence="3">Dihydroorotase</fullName>
        <ecNumber evidence="3">3.5.2.3</ecNumber>
    </submittedName>
</protein>
<evidence type="ECO:0000256" key="1">
    <source>
        <dbReference type="ARBA" id="ARBA00022490"/>
    </source>
</evidence>
<accession>A0ABN4PTS1</accession>
<dbReference type="EC" id="3.5.2.3" evidence="3"/>
<sequence length="383" mass="41403">MHDFIIKRARLVEGHQVDIVIDDGKITSVSLCNENPIDFLSAKATIDLAGQYFVSAGWIDSHVHCYPASPIYHDDADLIGVASGVTTVIDAGSTGANDVDDFYTLTRAAKTQVYAFLNIAKTGIVTQNELADMEQIDKSSVSEAIARNPGFIIGIKARMSSSVVGKNGIKPLVRAKEIQQENNQLPLMVHIGNNPPDLDEIADLLTQGDIITHCYNGKPNRILTPSGTLRESIQRALKRGVLLDVGHGSASFSFDVAEQAIKQGIYPHTISSDIYCRNRITGPVHSLATVMSKFFTIGLNLEQVIRCVTENAAQALRLTGKGVLAAGFDADLTIFEVKQRPQVFVDSEGKSVTGEKYLLPLAAVVAGDLVLTDEGKSHDVFDL</sequence>
<dbReference type="Gene3D" id="3.20.20.140">
    <property type="entry name" value="Metal-dependent hydrolases"/>
    <property type="match status" value="1"/>
</dbReference>
<dbReference type="Proteomes" id="UP000266744">
    <property type="component" value="Chromosome"/>
</dbReference>
<feature type="domain" description="Amidohydrolase-related" evidence="2">
    <location>
        <begin position="53"/>
        <end position="353"/>
    </location>
</feature>
<dbReference type="InterPro" id="IPR011059">
    <property type="entry name" value="Metal-dep_hydrolase_composite"/>
</dbReference>